<keyword evidence="2" id="KW-1003">Cell membrane</keyword>
<organism evidence="9 10">
    <name type="scientific">Lysinibacillus sphaericus</name>
    <name type="common">Bacillus sphaericus</name>
    <dbReference type="NCBI Taxonomy" id="1421"/>
    <lineage>
        <taxon>Bacteria</taxon>
        <taxon>Bacillati</taxon>
        <taxon>Bacillota</taxon>
        <taxon>Bacilli</taxon>
        <taxon>Bacillales</taxon>
        <taxon>Bacillaceae</taxon>
        <taxon>Lysinibacillus</taxon>
    </lineage>
</organism>
<dbReference type="PANTHER" id="PTHR30572:SF4">
    <property type="entry name" value="ABC TRANSPORTER PERMEASE YTRF"/>
    <property type="match status" value="1"/>
</dbReference>
<protein>
    <recommendedName>
        <fullName evidence="8">ABC3 transporter permease C-terminal domain-containing protein</fullName>
    </recommendedName>
</protein>
<keyword evidence="4 7" id="KW-1133">Transmembrane helix</keyword>
<feature type="transmembrane region" description="Helical" evidence="7">
    <location>
        <begin position="712"/>
        <end position="739"/>
    </location>
</feature>
<proteinExistence type="inferred from homology"/>
<dbReference type="Pfam" id="PF02687">
    <property type="entry name" value="FtsX"/>
    <property type="match status" value="2"/>
</dbReference>
<dbReference type="InterPro" id="IPR050250">
    <property type="entry name" value="Macrolide_Exporter_MacB"/>
</dbReference>
<name>A0A2S0K0I5_LYSSH</name>
<feature type="transmembrane region" description="Helical" evidence="7">
    <location>
        <begin position="270"/>
        <end position="297"/>
    </location>
</feature>
<comment type="subcellular location">
    <subcellularLocation>
        <location evidence="1">Cell membrane</location>
        <topology evidence="1">Multi-pass membrane protein</topology>
    </subcellularLocation>
</comment>
<keyword evidence="3 7" id="KW-0812">Transmembrane</keyword>
<feature type="domain" description="ABC3 transporter permease C-terminal" evidence="8">
    <location>
        <begin position="716"/>
        <end position="832"/>
    </location>
</feature>
<reference evidence="9 10" key="1">
    <citation type="submission" date="2017-03" db="EMBL/GenBank/DDBJ databases">
        <title>The whole genome sequencing and assembly of Lysinibacillus sphaericus DSM 28T strain.</title>
        <authorList>
            <person name="Lee Y.-J."/>
            <person name="Yi H."/>
            <person name="Bahn Y.-S."/>
            <person name="Kim J.F."/>
            <person name="Lee D.-W."/>
        </authorList>
    </citation>
    <scope>NUCLEOTIDE SEQUENCE [LARGE SCALE GENOMIC DNA]</scope>
    <source>
        <strain evidence="9 10">DSM 28</strain>
    </source>
</reference>
<keyword evidence="5 7" id="KW-0472">Membrane</keyword>
<feature type="transmembrane region" description="Helical" evidence="7">
    <location>
        <begin position="324"/>
        <end position="351"/>
    </location>
</feature>
<sequence>MVVSMLKVNSKRTIHLLAKSSFKASRMRNLFAIVAIILTSVMFSGLFTVATSLVASIEESTMRQVGGSAHGSFKYLSKAQYDALKTHPDIKDISFSVVLGVGENKELAKHPTEIRYTSGENNAKGMFSMPTTGKLPQNDDEIATDTLVLKQLGVSAKLGQKVTLDYSLAGEKISKTFTLVGYWTGDKVMQASQAWVNKSYVEKQLANYKPSKQGYDVGLINADVNFKNSFRIESKLQKVIVDSGFSLDDIDYGVNWAYAGNGESLDISTIVATVGAILMIAFSGYLMIANVFTISVANDVRYYGLIKTIGTTPKQIRKLIRRQAMWLCFIGLPIGLLVGYLVGMMLVPIVLSIMNTDVIKISAHPLIFILSSIFSAVTVFVSVSKPSKIAAKVSPIEALRVTDNSAGSKRKIKKGTKVNLWTMAYSNLARNKKKVVLVSISLSLGLVILNATYSIANSFDMDEYLSRSIMNDFAVGDVSNFNVNLNYSNQDTLSEGFFSELSLQEGIESINNIYFTEYEVPTGPRFVDIPKQLAKEYGADSKRVEALKRYAQEPKQLLHLYGLDEGALQKLILLHGKIEEQKLYSGKYVIAAPFDAQGNILYYAIGDKIQLPDPTGQMLEYEVLAVADIPESISARHSHPLTPTFYLPSQVFLEQIEQKAPMLSTIDVQDSAMEKMERFLANYSTNTDQNMEFESKASLAAEFENLQKTLKIVGITISILVAFIGIMNFINSVITSINARRRELAMLQSIGMLNRQVIKMLILESTMYILLTIAATLTIGSAICYLGLNAFTAGAAYMKLYFTVVPSLLCLPILLVIAIIVPVMCQKVISKSSIVERLRKIE</sequence>
<dbReference type="InterPro" id="IPR003838">
    <property type="entry name" value="ABC3_permease_C"/>
</dbReference>
<evidence type="ECO:0000256" key="7">
    <source>
        <dbReference type="SAM" id="Phobius"/>
    </source>
</evidence>
<dbReference type="PANTHER" id="PTHR30572">
    <property type="entry name" value="MEMBRANE COMPONENT OF TRANSPORTER-RELATED"/>
    <property type="match status" value="1"/>
</dbReference>
<evidence type="ECO:0000256" key="5">
    <source>
        <dbReference type="ARBA" id="ARBA00023136"/>
    </source>
</evidence>
<evidence type="ECO:0000259" key="8">
    <source>
        <dbReference type="Pfam" id="PF02687"/>
    </source>
</evidence>
<evidence type="ECO:0000256" key="4">
    <source>
        <dbReference type="ARBA" id="ARBA00022989"/>
    </source>
</evidence>
<dbReference type="AlphaFoldDB" id="A0A2S0K0I5"/>
<evidence type="ECO:0000313" key="9">
    <source>
        <dbReference type="EMBL" id="AVK96910.1"/>
    </source>
</evidence>
<evidence type="ECO:0000313" key="10">
    <source>
        <dbReference type="Proteomes" id="UP000238825"/>
    </source>
</evidence>
<evidence type="ECO:0000256" key="1">
    <source>
        <dbReference type="ARBA" id="ARBA00004651"/>
    </source>
</evidence>
<accession>A0A2S0K0I5</accession>
<feature type="transmembrane region" description="Helical" evidence="7">
    <location>
        <begin position="760"/>
        <end position="788"/>
    </location>
</feature>
<dbReference type="GO" id="GO:0005886">
    <property type="term" value="C:plasma membrane"/>
    <property type="evidence" value="ECO:0007669"/>
    <property type="project" value="UniProtKB-SubCell"/>
</dbReference>
<evidence type="ECO:0000256" key="2">
    <source>
        <dbReference type="ARBA" id="ARBA00022475"/>
    </source>
</evidence>
<feature type="transmembrane region" description="Helical" evidence="7">
    <location>
        <begin position="363"/>
        <end position="383"/>
    </location>
</feature>
<dbReference type="EMBL" id="CP019980">
    <property type="protein sequence ID" value="AVK96910.1"/>
    <property type="molecule type" value="Genomic_DNA"/>
</dbReference>
<dbReference type="Proteomes" id="UP000238825">
    <property type="component" value="Chromosome"/>
</dbReference>
<comment type="similarity">
    <text evidence="6">Belongs to the ABC-4 integral membrane protein family.</text>
</comment>
<evidence type="ECO:0000256" key="3">
    <source>
        <dbReference type="ARBA" id="ARBA00022692"/>
    </source>
</evidence>
<evidence type="ECO:0000256" key="6">
    <source>
        <dbReference type="ARBA" id="ARBA00038076"/>
    </source>
</evidence>
<feature type="transmembrane region" description="Helical" evidence="7">
    <location>
        <begin position="435"/>
        <end position="456"/>
    </location>
</feature>
<feature type="domain" description="ABC3 transporter permease C-terminal" evidence="8">
    <location>
        <begin position="276"/>
        <end position="394"/>
    </location>
</feature>
<gene>
    <name evidence="9" type="ORF">LS41612_11885</name>
</gene>
<dbReference type="GO" id="GO:0022857">
    <property type="term" value="F:transmembrane transporter activity"/>
    <property type="evidence" value="ECO:0007669"/>
    <property type="project" value="TreeGrafter"/>
</dbReference>
<feature type="transmembrane region" description="Helical" evidence="7">
    <location>
        <begin position="800"/>
        <end position="823"/>
    </location>
</feature>